<organism evidence="2 3">
    <name type="scientific">Candidatus Accumulibacter phosphatis</name>
    <dbReference type="NCBI Taxonomy" id="327160"/>
    <lineage>
        <taxon>Bacteria</taxon>
        <taxon>Pseudomonadati</taxon>
        <taxon>Pseudomonadota</taxon>
        <taxon>Betaproteobacteria</taxon>
        <taxon>Candidatus Accumulibacter</taxon>
    </lineage>
</organism>
<evidence type="ECO:0000259" key="1">
    <source>
        <dbReference type="Pfam" id="PF13579"/>
    </source>
</evidence>
<comment type="caution">
    <text evidence="2">The sequence shown here is derived from an EMBL/GenBank/DDBJ whole genome shotgun (WGS) entry which is preliminary data.</text>
</comment>
<evidence type="ECO:0000313" key="3">
    <source>
        <dbReference type="Proteomes" id="UP000342300"/>
    </source>
</evidence>
<reference evidence="2 3" key="1">
    <citation type="submission" date="2017-09" db="EMBL/GenBank/DDBJ databases">
        <title>Metagenomic Analysis Reveals Denitrifying Candidatus Accumulibacter and Flanking Population as a Source of N2O.</title>
        <authorList>
            <person name="Gao H."/>
            <person name="Mao Y."/>
            <person name="Zhao X."/>
            <person name="Liu W.-T."/>
            <person name="Zhang T."/>
            <person name="Wells G."/>
        </authorList>
    </citation>
    <scope>NUCLEOTIDE SEQUENCE [LARGE SCALE GENOMIC DNA]</scope>
    <source>
        <strain evidence="2">CANDO_2_IC</strain>
    </source>
</reference>
<dbReference type="SUPFAM" id="SSF53756">
    <property type="entry name" value="UDP-Glycosyltransferase/glycogen phosphorylase"/>
    <property type="match status" value="1"/>
</dbReference>
<dbReference type="InterPro" id="IPR028098">
    <property type="entry name" value="Glyco_trans_4-like_N"/>
</dbReference>
<dbReference type="Gene3D" id="3.40.50.2000">
    <property type="entry name" value="Glycogen Phosphorylase B"/>
    <property type="match status" value="2"/>
</dbReference>
<accession>A0A6A7RX20</accession>
<name>A0A6A7RX20_9PROT</name>
<evidence type="ECO:0000313" key="2">
    <source>
        <dbReference type="EMBL" id="MQM31466.1"/>
    </source>
</evidence>
<gene>
    <name evidence="2" type="ORF">CRU78_13460</name>
</gene>
<protein>
    <recommendedName>
        <fullName evidence="1">Glycosyltransferase subfamily 4-like N-terminal domain-containing protein</fullName>
    </recommendedName>
</protein>
<dbReference type="AlphaFoldDB" id="A0A6A7RX20"/>
<dbReference type="EMBL" id="PDHS01000321">
    <property type="protein sequence ID" value="MQM31466.1"/>
    <property type="molecule type" value="Genomic_DNA"/>
</dbReference>
<dbReference type="GO" id="GO:0016757">
    <property type="term" value="F:glycosyltransferase activity"/>
    <property type="evidence" value="ECO:0007669"/>
    <property type="project" value="UniProtKB-ARBA"/>
</dbReference>
<feature type="domain" description="Glycosyltransferase subfamily 4-like N-terminal" evidence="1">
    <location>
        <begin position="39"/>
        <end position="233"/>
    </location>
</feature>
<dbReference type="Pfam" id="PF13579">
    <property type="entry name" value="Glyco_trans_4_4"/>
    <property type="match status" value="1"/>
</dbReference>
<dbReference type="Proteomes" id="UP000342300">
    <property type="component" value="Unassembled WGS sequence"/>
</dbReference>
<sequence length="443" mass="49586">MRPPGWCCCMRLNGLSDLPVPRKVLIICQYFVPYAASVGVVARVVHLARYLKDQGCEVNVLTSDGADFGDLGLGELLTGLNVTYLRDPLKTSIQNSLMRIGHRPAASASVWLSRLRVVKRVVSSLVIPDLGLFMVRKYYRAATVLIESRGIDTVMVSTPSHSMQVVGGLLKRKFDDRVDLVADYRDSWNGSAIFSPKGALTSMISRRLERFSLKRADLITFASQPMFAKMNRLFPDLPLEGKGLLMMNGFAGEPCPLRGASNSAELRIGYFGMANDDENGYRNVEPLLRAIAGAIKMGVAIRLCFYGPLRLSRLDIRDFNFVEVNDSVAHDEVFNIMQGMHYLLILHTDPASSDEVITGKFFDYIKARRPILCFSPENTEAARLVKRWQLGEWLDSQSPECASQALSILRPRDYPALRDDELISSFARNGQYRKLYERLCGPA</sequence>
<proteinExistence type="predicted"/>